<keyword evidence="10" id="KW-1185">Reference proteome</keyword>
<keyword evidence="2 7" id="KW-0645">Protease</keyword>
<accession>A0A371RLM2</accession>
<dbReference type="PANTHER" id="PTHR43660">
    <property type="entry name" value="DIPEPTIDYL CARBOXYPEPTIDASE"/>
    <property type="match status" value="1"/>
</dbReference>
<dbReference type="AlphaFoldDB" id="A0A371RLM2"/>
<dbReference type="FunFam" id="3.40.390.10:FF:000009">
    <property type="entry name" value="Oligopeptidase A"/>
    <property type="match status" value="1"/>
</dbReference>
<keyword evidence="5 7" id="KW-0862">Zinc</keyword>
<dbReference type="EMBL" id="QUQO01000001">
    <property type="protein sequence ID" value="RFB06357.1"/>
    <property type="molecule type" value="Genomic_DNA"/>
</dbReference>
<evidence type="ECO:0000256" key="5">
    <source>
        <dbReference type="ARBA" id="ARBA00022833"/>
    </source>
</evidence>
<evidence type="ECO:0000313" key="9">
    <source>
        <dbReference type="EMBL" id="RFB06357.1"/>
    </source>
</evidence>
<dbReference type="GO" id="GO:0004180">
    <property type="term" value="F:carboxypeptidase activity"/>
    <property type="evidence" value="ECO:0007669"/>
    <property type="project" value="TreeGrafter"/>
</dbReference>
<dbReference type="InterPro" id="IPR024079">
    <property type="entry name" value="MetalloPept_cat_dom_sf"/>
</dbReference>
<dbReference type="Proteomes" id="UP000264589">
    <property type="component" value="Unassembled WGS sequence"/>
</dbReference>
<keyword evidence="3 7" id="KW-0479">Metal-binding</keyword>
<evidence type="ECO:0000256" key="6">
    <source>
        <dbReference type="ARBA" id="ARBA00023049"/>
    </source>
</evidence>
<dbReference type="InterPro" id="IPR001567">
    <property type="entry name" value="Pept_M3A_M3B_dom"/>
</dbReference>
<organism evidence="9 10">
    <name type="scientific">Parvularcula marina</name>
    <dbReference type="NCBI Taxonomy" id="2292771"/>
    <lineage>
        <taxon>Bacteria</taxon>
        <taxon>Pseudomonadati</taxon>
        <taxon>Pseudomonadota</taxon>
        <taxon>Alphaproteobacteria</taxon>
        <taxon>Parvularculales</taxon>
        <taxon>Parvularculaceae</taxon>
        <taxon>Parvularcula</taxon>
    </lineage>
</organism>
<evidence type="ECO:0000256" key="4">
    <source>
        <dbReference type="ARBA" id="ARBA00022801"/>
    </source>
</evidence>
<protein>
    <submittedName>
        <fullName evidence="9">M3 family peptidase</fullName>
    </submittedName>
</protein>
<dbReference type="InterPro" id="IPR034005">
    <property type="entry name" value="M3A_DCP"/>
</dbReference>
<dbReference type="CDD" id="cd06456">
    <property type="entry name" value="M3A_DCP"/>
    <property type="match status" value="1"/>
</dbReference>
<evidence type="ECO:0000256" key="1">
    <source>
        <dbReference type="ARBA" id="ARBA00006040"/>
    </source>
</evidence>
<dbReference type="FunCoup" id="A0A371RLM2">
    <property type="interactions" value="232"/>
</dbReference>
<gene>
    <name evidence="9" type="ORF">DX908_04920</name>
</gene>
<dbReference type="GO" id="GO:0006508">
    <property type="term" value="P:proteolysis"/>
    <property type="evidence" value="ECO:0007669"/>
    <property type="project" value="UniProtKB-KW"/>
</dbReference>
<dbReference type="Gene3D" id="3.40.390.10">
    <property type="entry name" value="Collagenase (Catalytic Domain)"/>
    <property type="match status" value="1"/>
</dbReference>
<keyword evidence="4 7" id="KW-0378">Hydrolase</keyword>
<dbReference type="OrthoDB" id="9773538at2"/>
<dbReference type="GO" id="GO:0004222">
    <property type="term" value="F:metalloendopeptidase activity"/>
    <property type="evidence" value="ECO:0007669"/>
    <property type="project" value="InterPro"/>
</dbReference>
<sequence>MGASLAALSLSLAACGGKDDADTMTETEASAETMTADAEMTETGEMNIITAPYEGPYGGVPAFDKVTVADFEPGIKAAMAASLDEIEAIANNPEAPTFENTIIAMEKGGGALDRAATYYFLWGGNLSTPEFQEIETRIDPLFSEYQNDIIQNEKLFKRIEAIWEDKAALEALTGPEQRLVWDYYTNFARSGAALDEETKEKIADLDDRLSKLYTKFSQNLLHDEEAYVTWLTEDQLGGLPDSIVDAAASAAAGKGREGEYAILNTRSSMDPFLTYSDNRELREEVWRTYYDRGDNGDEYDNNAIIAEILKLREERSHLQGYDNFAARAIEKQVAKTPERAMDLMMRVWPAAIARVEEEVADMQAVADEEGADITIAPWDYRYYAEKVRKAKYDLDADEVKQYLQLENLREGMFWMAKELYNLDFKQVDDVPVFHTDVRVWEVTRNGEHQGLWYFDPYARAGKRSGAWMTSYRTQQKLDGTPVTTIVSNNSNFIKGAEGEPVLISWDDAETLFHEFGHALHGLNSDVVYPSQSGTSVPRDYVEFPSQVHENWLGTTEILERFALHVDTGEPMPQELLAKIKKAGTFNEGFATTEYLASALIDMKLHTLEDASNVDPDAFERETLAELGMPDELPMRHRTPQFAHVFSGEGYAAGYYSYLWADTFSADAWEAFEEAGSPFDKGVAQRFIDHILSVGDTVDPVDGYRAFRGKDVDVGALMRQRGFPDGSED</sequence>
<feature type="domain" description="Peptidase M3A/M3B catalytic" evidence="8">
    <location>
        <begin position="272"/>
        <end position="720"/>
    </location>
</feature>
<dbReference type="GO" id="GO:0005829">
    <property type="term" value="C:cytosol"/>
    <property type="evidence" value="ECO:0007669"/>
    <property type="project" value="TreeGrafter"/>
</dbReference>
<comment type="cofactor">
    <cofactor evidence="7">
        <name>Zn(2+)</name>
        <dbReference type="ChEBI" id="CHEBI:29105"/>
    </cofactor>
    <text evidence="7">Binds 1 zinc ion.</text>
</comment>
<dbReference type="InParanoid" id="A0A371RLM2"/>
<evidence type="ECO:0000256" key="2">
    <source>
        <dbReference type="ARBA" id="ARBA00022670"/>
    </source>
</evidence>
<keyword evidence="6 7" id="KW-0482">Metalloprotease</keyword>
<evidence type="ECO:0000313" key="10">
    <source>
        <dbReference type="Proteomes" id="UP000264589"/>
    </source>
</evidence>
<comment type="caution">
    <text evidence="9">The sequence shown here is derived from an EMBL/GenBank/DDBJ whole genome shotgun (WGS) entry which is preliminary data.</text>
</comment>
<name>A0A371RLM2_9PROT</name>
<evidence type="ECO:0000259" key="8">
    <source>
        <dbReference type="Pfam" id="PF01432"/>
    </source>
</evidence>
<dbReference type="InterPro" id="IPR024077">
    <property type="entry name" value="Neurolysin/TOP_dom2"/>
</dbReference>
<dbReference type="Pfam" id="PF01432">
    <property type="entry name" value="Peptidase_M3"/>
    <property type="match status" value="1"/>
</dbReference>
<evidence type="ECO:0000256" key="7">
    <source>
        <dbReference type="RuleBase" id="RU003435"/>
    </source>
</evidence>
<comment type="similarity">
    <text evidence="1 7">Belongs to the peptidase M3 family.</text>
</comment>
<proteinExistence type="inferred from homology"/>
<dbReference type="PANTHER" id="PTHR43660:SF1">
    <property type="entry name" value="DIPEPTIDYL CARBOXYPEPTIDASE"/>
    <property type="match status" value="1"/>
</dbReference>
<evidence type="ECO:0000256" key="3">
    <source>
        <dbReference type="ARBA" id="ARBA00022723"/>
    </source>
</evidence>
<dbReference type="InterPro" id="IPR045090">
    <property type="entry name" value="Pept_M3A_M3B"/>
</dbReference>
<dbReference type="Gene3D" id="1.10.1370.10">
    <property type="entry name" value="Neurolysin, domain 3"/>
    <property type="match status" value="1"/>
</dbReference>
<dbReference type="GO" id="GO:0046872">
    <property type="term" value="F:metal ion binding"/>
    <property type="evidence" value="ECO:0007669"/>
    <property type="project" value="UniProtKB-UniRule"/>
</dbReference>
<reference evidence="9 10" key="1">
    <citation type="submission" date="2018-08" db="EMBL/GenBank/DDBJ databases">
        <title>Parvularcula sp. SM1705, isolated from surface water of the South Sea China.</title>
        <authorList>
            <person name="Sun L."/>
        </authorList>
    </citation>
    <scope>NUCLEOTIDE SEQUENCE [LARGE SCALE GENOMIC DNA]</scope>
    <source>
        <strain evidence="9 10">SM1705</strain>
    </source>
</reference>
<dbReference type="SUPFAM" id="SSF55486">
    <property type="entry name" value="Metalloproteases ('zincins'), catalytic domain"/>
    <property type="match status" value="1"/>
</dbReference>